<organism evidence="5 6">
    <name type="scientific">Marinibaculum pumilum</name>
    <dbReference type="NCBI Taxonomy" id="1766165"/>
    <lineage>
        <taxon>Bacteria</taxon>
        <taxon>Pseudomonadati</taxon>
        <taxon>Pseudomonadota</taxon>
        <taxon>Alphaproteobacteria</taxon>
        <taxon>Rhodospirillales</taxon>
        <taxon>Rhodospirillaceae</taxon>
        <taxon>Marinibaculum</taxon>
    </lineage>
</organism>
<dbReference type="Pfam" id="PF13531">
    <property type="entry name" value="SBP_bac_11"/>
    <property type="match status" value="1"/>
</dbReference>
<dbReference type="InterPro" id="IPR005950">
    <property type="entry name" value="ModA"/>
</dbReference>
<evidence type="ECO:0000256" key="1">
    <source>
        <dbReference type="ARBA" id="ARBA00009175"/>
    </source>
</evidence>
<name>A0ABV7L3W8_9PROT</name>
<gene>
    <name evidence="5" type="primary">modA</name>
    <name evidence="5" type="ORF">ACFOGJ_19085</name>
</gene>
<dbReference type="InterPro" id="IPR050682">
    <property type="entry name" value="ModA/WtpA"/>
</dbReference>
<dbReference type="NCBIfam" id="TIGR01256">
    <property type="entry name" value="modA"/>
    <property type="match status" value="1"/>
</dbReference>
<keyword evidence="3 4" id="KW-0732">Signal</keyword>
<comment type="caution">
    <text evidence="5">The sequence shown here is derived from an EMBL/GenBank/DDBJ whole genome shotgun (WGS) entry which is preliminary data.</text>
</comment>
<feature type="chain" id="PRO_5047420523" evidence="4">
    <location>
        <begin position="25"/>
        <end position="250"/>
    </location>
</feature>
<dbReference type="Gene3D" id="3.40.190.10">
    <property type="entry name" value="Periplasmic binding protein-like II"/>
    <property type="match status" value="2"/>
</dbReference>
<accession>A0ABV7L3W8</accession>
<dbReference type="InterPro" id="IPR044084">
    <property type="entry name" value="AvModA-like_subst-bd"/>
</dbReference>
<keyword evidence="6" id="KW-1185">Reference proteome</keyword>
<keyword evidence="2" id="KW-0479">Metal-binding</keyword>
<dbReference type="PANTHER" id="PTHR30632">
    <property type="entry name" value="MOLYBDATE-BINDING PERIPLASMIC PROTEIN"/>
    <property type="match status" value="1"/>
</dbReference>
<proteinExistence type="inferred from homology"/>
<dbReference type="Proteomes" id="UP001595528">
    <property type="component" value="Unassembled WGS sequence"/>
</dbReference>
<dbReference type="EMBL" id="JBHRTR010000031">
    <property type="protein sequence ID" value="MFC3229360.1"/>
    <property type="molecule type" value="Genomic_DNA"/>
</dbReference>
<dbReference type="PIRSF" id="PIRSF004846">
    <property type="entry name" value="ModA"/>
    <property type="match status" value="1"/>
</dbReference>
<evidence type="ECO:0000256" key="2">
    <source>
        <dbReference type="ARBA" id="ARBA00022723"/>
    </source>
</evidence>
<reference evidence="6" key="1">
    <citation type="journal article" date="2019" name="Int. J. Syst. Evol. Microbiol.">
        <title>The Global Catalogue of Microorganisms (GCM) 10K type strain sequencing project: providing services to taxonomists for standard genome sequencing and annotation.</title>
        <authorList>
            <consortium name="The Broad Institute Genomics Platform"/>
            <consortium name="The Broad Institute Genome Sequencing Center for Infectious Disease"/>
            <person name="Wu L."/>
            <person name="Ma J."/>
        </authorList>
    </citation>
    <scope>NUCLEOTIDE SEQUENCE [LARGE SCALE GENOMIC DNA]</scope>
    <source>
        <strain evidence="6">KCTC 42964</strain>
    </source>
</reference>
<dbReference type="CDD" id="cd13539">
    <property type="entry name" value="PBP2_AvModA"/>
    <property type="match status" value="1"/>
</dbReference>
<feature type="signal peptide" evidence="4">
    <location>
        <begin position="1"/>
        <end position="24"/>
    </location>
</feature>
<sequence>MSAIGLLLAGMTMAAALRPLPVAAEARVAVAANFTAAAQEIAAAFAAAGGGRVRLSFGSTGQLYGQIVQGAPFDVFLAADAERPARALAEGLAVPGSGFTYAVGRLALWSRDPGLVRGPETLAAAGVGPLAIANPETAPYGVAAVAVLRALGRFDALAPQLVRGSNIAQAYQFVASGNAALGFVALSQIAGQDAGSRWLVPADLHPAIRQDAVLLQRGRDNPTAAAFLAFLKGPEASSIIARYGYDSDQR</sequence>
<evidence type="ECO:0000313" key="5">
    <source>
        <dbReference type="EMBL" id="MFC3229360.1"/>
    </source>
</evidence>
<dbReference type="SUPFAM" id="SSF53850">
    <property type="entry name" value="Periplasmic binding protein-like II"/>
    <property type="match status" value="1"/>
</dbReference>
<protein>
    <submittedName>
        <fullName evidence="5">Molybdate ABC transporter substrate-binding protein</fullName>
    </submittedName>
</protein>
<dbReference type="PANTHER" id="PTHR30632:SF14">
    <property type="entry name" value="TUNGSTATE_MOLYBDATE_CHROMATE-BINDING PROTEIN MODA"/>
    <property type="match status" value="1"/>
</dbReference>
<comment type="similarity">
    <text evidence="1">Belongs to the bacterial solute-binding protein ModA family.</text>
</comment>
<dbReference type="RefSeq" id="WP_379903477.1">
    <property type="nucleotide sequence ID" value="NZ_JBHRTR010000031.1"/>
</dbReference>
<evidence type="ECO:0000256" key="4">
    <source>
        <dbReference type="SAM" id="SignalP"/>
    </source>
</evidence>
<evidence type="ECO:0000313" key="6">
    <source>
        <dbReference type="Proteomes" id="UP001595528"/>
    </source>
</evidence>
<evidence type="ECO:0000256" key="3">
    <source>
        <dbReference type="ARBA" id="ARBA00022729"/>
    </source>
</evidence>